<dbReference type="AlphaFoldDB" id="A0A1M6PZ12"/>
<name>A0A1M6PZ12_PARC5</name>
<protein>
    <recommendedName>
        <fullName evidence="1">DUF6873 domain-containing protein</fullName>
    </recommendedName>
</protein>
<dbReference type="OrthoDB" id="1753686at2"/>
<evidence type="ECO:0000313" key="3">
    <source>
        <dbReference type="Proteomes" id="UP000184465"/>
    </source>
</evidence>
<reference evidence="2 3" key="1">
    <citation type="submission" date="2016-11" db="EMBL/GenBank/DDBJ databases">
        <authorList>
            <person name="Jaros S."/>
            <person name="Januszkiewicz K."/>
            <person name="Wedrychowicz H."/>
        </authorList>
    </citation>
    <scope>NUCLEOTIDE SEQUENCE [LARGE SCALE GENOMIC DNA]</scope>
    <source>
        <strain evidence="2 3">DSM 15212</strain>
    </source>
</reference>
<sequence>MERFIKNPFIPNSKVQTVIVDKRISKCVRNKIRSNGINIIETPYCSSLYKAVSCHPDMLIHHIGGNEIIVAPNIYDEIYKKLKKLNFKVIEGNTVLKSTYPDNIAYNVCRIGKFAIHNFKYTDKEIIKRLEKKEVELINVKQGYAKCSICIVNEKAIITSDKGIAKVLEKHNIDVLTIKSGYIDLPSLNYGFIGGASGLISNDKILFCGDIRKHPDFKIIQKFLDIYSVEIEIVDNKKLIDVGSIIPITEIDENH</sequence>
<dbReference type="EMBL" id="FRAG01000028">
    <property type="protein sequence ID" value="SHK13127.1"/>
    <property type="molecule type" value="Genomic_DNA"/>
</dbReference>
<dbReference type="SUPFAM" id="SSF55909">
    <property type="entry name" value="Pentein"/>
    <property type="match status" value="1"/>
</dbReference>
<feature type="domain" description="DUF6873" evidence="1">
    <location>
        <begin position="19"/>
        <end position="246"/>
    </location>
</feature>
<keyword evidence="3" id="KW-1185">Reference proteome</keyword>
<dbReference type="Pfam" id="PF21778">
    <property type="entry name" value="DUF6873"/>
    <property type="match status" value="1"/>
</dbReference>
<accession>A0A1M6PZ12</accession>
<proteinExistence type="predicted"/>
<dbReference type="RefSeq" id="WP_073150162.1">
    <property type="nucleotide sequence ID" value="NZ_FRAG01000028.1"/>
</dbReference>
<dbReference type="Proteomes" id="UP000184465">
    <property type="component" value="Unassembled WGS sequence"/>
</dbReference>
<gene>
    <name evidence="2" type="ORF">SAMN02745912_02356</name>
</gene>
<evidence type="ECO:0000259" key="1">
    <source>
        <dbReference type="Pfam" id="PF21778"/>
    </source>
</evidence>
<organism evidence="2 3">
    <name type="scientific">Paramaledivibacter caminithermalis (strain DSM 15212 / CIP 107654 / DViRD3)</name>
    <name type="common">Clostridium caminithermale</name>
    <dbReference type="NCBI Taxonomy" id="1121301"/>
    <lineage>
        <taxon>Bacteria</taxon>
        <taxon>Bacillati</taxon>
        <taxon>Bacillota</taxon>
        <taxon>Clostridia</taxon>
        <taxon>Peptostreptococcales</taxon>
        <taxon>Caminicellaceae</taxon>
        <taxon>Paramaledivibacter</taxon>
    </lineage>
</organism>
<dbReference type="STRING" id="1121301.SAMN02745912_02356"/>
<evidence type="ECO:0000313" key="2">
    <source>
        <dbReference type="EMBL" id="SHK13127.1"/>
    </source>
</evidence>
<dbReference type="InterPro" id="IPR049238">
    <property type="entry name" value="DUF6873"/>
</dbReference>